<dbReference type="EMBL" id="MU167957">
    <property type="protein sequence ID" value="KAG0139007.1"/>
    <property type="molecule type" value="Genomic_DNA"/>
</dbReference>
<proteinExistence type="predicted"/>
<evidence type="ECO:0000313" key="2">
    <source>
        <dbReference type="Proteomes" id="UP000886653"/>
    </source>
</evidence>
<reference evidence="1" key="1">
    <citation type="submission" date="2013-11" db="EMBL/GenBank/DDBJ databases">
        <title>Genome sequence of the fusiform rust pathogen reveals effectors for host alternation and coevolution with pine.</title>
        <authorList>
            <consortium name="DOE Joint Genome Institute"/>
            <person name="Smith K."/>
            <person name="Pendleton A."/>
            <person name="Kubisiak T."/>
            <person name="Anderson C."/>
            <person name="Salamov A."/>
            <person name="Aerts A."/>
            <person name="Riley R."/>
            <person name="Clum A."/>
            <person name="Lindquist E."/>
            <person name="Ence D."/>
            <person name="Campbell M."/>
            <person name="Kronenberg Z."/>
            <person name="Feau N."/>
            <person name="Dhillon B."/>
            <person name="Hamelin R."/>
            <person name="Burleigh J."/>
            <person name="Smith J."/>
            <person name="Yandell M."/>
            <person name="Nelson C."/>
            <person name="Grigoriev I."/>
            <person name="Davis J."/>
        </authorList>
    </citation>
    <scope>NUCLEOTIDE SEQUENCE</scope>
    <source>
        <strain evidence="1">G11</strain>
    </source>
</reference>
<accession>A0A9P6N782</accession>
<name>A0A9P6N782_9BASI</name>
<organism evidence="1 2">
    <name type="scientific">Cronartium quercuum f. sp. fusiforme G11</name>
    <dbReference type="NCBI Taxonomy" id="708437"/>
    <lineage>
        <taxon>Eukaryota</taxon>
        <taxon>Fungi</taxon>
        <taxon>Dikarya</taxon>
        <taxon>Basidiomycota</taxon>
        <taxon>Pucciniomycotina</taxon>
        <taxon>Pucciniomycetes</taxon>
        <taxon>Pucciniales</taxon>
        <taxon>Coleosporiaceae</taxon>
        <taxon>Cronartium</taxon>
    </lineage>
</organism>
<keyword evidence="2" id="KW-1185">Reference proteome</keyword>
<evidence type="ECO:0000313" key="1">
    <source>
        <dbReference type="EMBL" id="KAG0139007.1"/>
    </source>
</evidence>
<protein>
    <submittedName>
        <fullName evidence="1">Uncharacterized protein</fullName>
    </submittedName>
</protein>
<sequence>MDTEQVEALEAQQQAVEVIFYHDNTDLFHSPMGSEASSIHDEAEILAQRLLDGDSEVDDNEKDQEEDSRTVQDKVYILVLKVMTVITYE</sequence>
<dbReference type="AlphaFoldDB" id="A0A9P6N782"/>
<comment type="caution">
    <text evidence="1">The sequence shown here is derived from an EMBL/GenBank/DDBJ whole genome shotgun (WGS) entry which is preliminary data.</text>
</comment>
<dbReference type="Proteomes" id="UP000886653">
    <property type="component" value="Unassembled WGS sequence"/>
</dbReference>
<gene>
    <name evidence="1" type="ORF">CROQUDRAFT_102357</name>
</gene>